<protein>
    <recommendedName>
        <fullName evidence="3">Ankyrin repeat domain-containing protein</fullName>
    </recommendedName>
</protein>
<dbReference type="Gene3D" id="1.25.40.20">
    <property type="entry name" value="Ankyrin repeat-containing domain"/>
    <property type="match status" value="1"/>
</dbReference>
<dbReference type="InterPro" id="IPR036770">
    <property type="entry name" value="Ankyrin_rpt-contain_sf"/>
</dbReference>
<dbReference type="OrthoDB" id="4538622at2"/>
<dbReference type="EMBL" id="QRBF01000001">
    <property type="protein sequence ID" value="RDS85844.1"/>
    <property type="molecule type" value="Genomic_DNA"/>
</dbReference>
<reference evidence="1 2" key="1">
    <citation type="submission" date="2018-07" db="EMBL/GenBank/DDBJ databases">
        <title>Dyella monticola sp. nov. and Dyella psychrodurans sp. nov. isolated from monsoon evergreen broad-leaved forest soil of Dinghu Mountain, China.</title>
        <authorList>
            <person name="Gao Z."/>
            <person name="Qiu L."/>
        </authorList>
    </citation>
    <scope>NUCLEOTIDE SEQUENCE [LARGE SCALE GENOMIC DNA]</scope>
    <source>
        <strain evidence="1 2">4MSK11</strain>
    </source>
</reference>
<dbReference type="RefSeq" id="WP_115476095.1">
    <property type="nucleotide sequence ID" value="NZ_QRBF01000001.1"/>
</dbReference>
<comment type="caution">
    <text evidence="1">The sequence shown here is derived from an EMBL/GenBank/DDBJ whole genome shotgun (WGS) entry which is preliminary data.</text>
</comment>
<organism evidence="1 2">
    <name type="scientific">Dyella psychrodurans</name>
    <dbReference type="NCBI Taxonomy" id="1927960"/>
    <lineage>
        <taxon>Bacteria</taxon>
        <taxon>Pseudomonadati</taxon>
        <taxon>Pseudomonadota</taxon>
        <taxon>Gammaproteobacteria</taxon>
        <taxon>Lysobacterales</taxon>
        <taxon>Rhodanobacteraceae</taxon>
        <taxon>Dyella</taxon>
    </lineage>
</organism>
<evidence type="ECO:0000313" key="2">
    <source>
        <dbReference type="Proteomes" id="UP000255334"/>
    </source>
</evidence>
<keyword evidence="2" id="KW-1185">Reference proteome</keyword>
<dbReference type="Proteomes" id="UP000255334">
    <property type="component" value="Unassembled WGS sequence"/>
</dbReference>
<evidence type="ECO:0000313" key="1">
    <source>
        <dbReference type="EMBL" id="RDS85844.1"/>
    </source>
</evidence>
<proteinExistence type="predicted"/>
<accession>A0A370XBN9</accession>
<dbReference type="AlphaFoldDB" id="A0A370XBN9"/>
<sequence length="372" mass="40294">MDAFVVGYGTAIANGACFLGGYLWGQRSKTSPNINRGTDVAVVHPAPPAEVATESGASLRSATVSNVVAISAPNVVQPKAKTCRMRELREAIADYITKSGSIDAVRTRIEQGALSDTSEPLLPALVCSVGETWRSSSWRPVPAGGAQRLYNVVDMLLLAGADPRGETGNIGGDRWTARQSLLKQRSQCEGEDRPIVQKIIQRLTDAERALGIPESELSNAGTAKELAECAAAYIRHDGNATYEDVVRLVEQGAPINEQYSVSSYTTPLHAVVDAYWSAKRTKFDGPADMSRVLVLIHFFLDHAGDPRMIDNDSNTPRNYLEAYTMAKFTPTDPISAEAIRLLEEGERAAERRELEQAAVGGATERSGTRRMM</sequence>
<evidence type="ECO:0008006" key="3">
    <source>
        <dbReference type="Google" id="ProtNLM"/>
    </source>
</evidence>
<gene>
    <name evidence="1" type="ORF">DWU99_00795</name>
</gene>
<name>A0A370XBN9_9GAMM</name>